<organism evidence="1">
    <name type="scientific">Schistosoma mansoni</name>
    <name type="common">Blood fluke</name>
    <dbReference type="NCBI Taxonomy" id="6183"/>
    <lineage>
        <taxon>Eukaryota</taxon>
        <taxon>Metazoa</taxon>
        <taxon>Spiralia</taxon>
        <taxon>Lophotrochozoa</taxon>
        <taxon>Platyhelminthes</taxon>
        <taxon>Trematoda</taxon>
        <taxon>Digenea</taxon>
        <taxon>Strigeidida</taxon>
        <taxon>Schistosomatoidea</taxon>
        <taxon>Schistosomatidae</taxon>
        <taxon>Schistosoma</taxon>
    </lineage>
</organism>
<dbReference type="WBParaSite" id="Smp_167160.3">
    <property type="protein sequence ID" value="Smp_167160.3"/>
    <property type="gene ID" value="Smp_167160"/>
</dbReference>
<reference evidence="1" key="1">
    <citation type="submission" date="2019-11" db="UniProtKB">
        <authorList>
            <consortium name="WormBaseParasite"/>
        </authorList>
    </citation>
    <scope>IDENTIFICATION</scope>
    <source>
        <strain evidence="1">Puerto Rican</strain>
    </source>
</reference>
<name>A0A5K4EUS1_SCHMA</name>
<dbReference type="AlphaFoldDB" id="A0A5K4EUS1"/>
<accession>A0A5K4EUS1</accession>
<evidence type="ECO:0000313" key="1">
    <source>
        <dbReference type="WBParaSite" id="Smp_167160.3"/>
    </source>
</evidence>
<dbReference type="ExpressionAtlas" id="A0A5K4EUS1">
    <property type="expression patterns" value="baseline"/>
</dbReference>
<protein>
    <submittedName>
        <fullName evidence="1">DH domain-containing protein</fullName>
    </submittedName>
</protein>
<proteinExistence type="predicted"/>
<dbReference type="InParanoid" id="A0A5K4EUS1"/>
<sequence>MQRYSGQKTVSIIYDHHRNHNPSFIQQRRSFNNITIVPIEKRQRRLSFRVRYCELTFLYTNKYICTLLFFLS</sequence>